<evidence type="ECO:0000256" key="3">
    <source>
        <dbReference type="ARBA" id="ARBA00022475"/>
    </source>
</evidence>
<feature type="transmembrane region" description="Helical" evidence="8">
    <location>
        <begin position="84"/>
        <end position="100"/>
    </location>
</feature>
<dbReference type="FunFam" id="1.10.3730.20:FF:000001">
    <property type="entry name" value="Quaternary ammonium compound resistance transporter SugE"/>
    <property type="match status" value="1"/>
</dbReference>
<keyword evidence="4 7" id="KW-0812">Transmembrane</keyword>
<dbReference type="Pfam" id="PF00893">
    <property type="entry name" value="Multi_Drug_Res"/>
    <property type="match status" value="1"/>
</dbReference>
<name>A0AAW7ZJG2_9FIRM</name>
<dbReference type="EMBL" id="JARPTC010000036">
    <property type="protein sequence ID" value="MDO7789118.1"/>
    <property type="molecule type" value="Genomic_DNA"/>
</dbReference>
<dbReference type="InterPro" id="IPR000390">
    <property type="entry name" value="Small_drug/metabolite_transptr"/>
</dbReference>
<dbReference type="Gene3D" id="1.10.3730.20">
    <property type="match status" value="1"/>
</dbReference>
<feature type="transmembrane region" description="Helical" evidence="8">
    <location>
        <begin position="58"/>
        <end position="78"/>
    </location>
</feature>
<keyword evidence="10" id="KW-1185">Reference proteome</keyword>
<feature type="transmembrane region" description="Helical" evidence="8">
    <location>
        <begin position="27"/>
        <end position="46"/>
    </location>
</feature>
<dbReference type="Proteomes" id="UP001172911">
    <property type="component" value="Unassembled WGS sequence"/>
</dbReference>
<evidence type="ECO:0000256" key="6">
    <source>
        <dbReference type="ARBA" id="ARBA00023136"/>
    </source>
</evidence>
<dbReference type="SUPFAM" id="SSF103481">
    <property type="entry name" value="Multidrug resistance efflux transporter EmrE"/>
    <property type="match status" value="1"/>
</dbReference>
<comment type="subcellular location">
    <subcellularLocation>
        <location evidence="1 7">Cell membrane</location>
        <topology evidence="1 7">Multi-pass membrane protein</topology>
    </subcellularLocation>
</comment>
<accession>A0AAW7ZJG2</accession>
<protein>
    <submittedName>
        <fullName evidence="9">Quaternary ammonium compound efflux SMR transporter SugE</fullName>
    </submittedName>
</protein>
<keyword evidence="3" id="KW-1003">Cell membrane</keyword>
<dbReference type="GO" id="GO:0005886">
    <property type="term" value="C:plasma membrane"/>
    <property type="evidence" value="ECO:0007669"/>
    <property type="project" value="UniProtKB-SubCell"/>
</dbReference>
<dbReference type="InterPro" id="IPR045324">
    <property type="entry name" value="Small_multidrug_res"/>
</dbReference>
<evidence type="ECO:0000256" key="4">
    <source>
        <dbReference type="ARBA" id="ARBA00022692"/>
    </source>
</evidence>
<sequence length="106" mass="11635">MAWVYLVIAGVCEVIWAVGLKYTQGFTRVYPSMITLVGMIVSFYYLSLALRDLPIGTAYAVWTGIGALGTVIIGMVFLGEPREWLRLFFVAMIIVGIIGLKSTSGH</sequence>
<keyword evidence="2" id="KW-0813">Transport</keyword>
<keyword evidence="5 8" id="KW-1133">Transmembrane helix</keyword>
<evidence type="ECO:0000256" key="7">
    <source>
        <dbReference type="RuleBase" id="RU003942"/>
    </source>
</evidence>
<dbReference type="NCBIfam" id="NF008512">
    <property type="entry name" value="PRK11431.1"/>
    <property type="match status" value="1"/>
</dbReference>
<evidence type="ECO:0000256" key="5">
    <source>
        <dbReference type="ARBA" id="ARBA00022989"/>
    </source>
</evidence>
<dbReference type="RefSeq" id="WP_304545663.1">
    <property type="nucleotide sequence ID" value="NZ_JARPTC010000036.1"/>
</dbReference>
<reference evidence="9" key="1">
    <citation type="journal article" date="2023" name="J. Hazard. Mater.">
        <title>Anaerobic biodegradation of pyrene and benzo[a]pyrene by a new sulfate-reducing Desulforamulus aquiferis strain DSA.</title>
        <authorList>
            <person name="Zhang Z."/>
            <person name="Sun J."/>
            <person name="Gong X."/>
            <person name="Wang C."/>
            <person name="Wang H."/>
        </authorList>
    </citation>
    <scope>NUCLEOTIDE SEQUENCE</scope>
    <source>
        <strain evidence="9">DSA</strain>
    </source>
</reference>
<comment type="caution">
    <text evidence="9">The sequence shown here is derived from an EMBL/GenBank/DDBJ whole genome shotgun (WGS) entry which is preliminary data.</text>
</comment>
<dbReference type="PANTHER" id="PTHR30561">
    <property type="entry name" value="SMR FAMILY PROTON-DEPENDENT DRUG EFFLUX TRANSPORTER SUGE"/>
    <property type="match status" value="1"/>
</dbReference>
<gene>
    <name evidence="9" type="primary">sugE</name>
    <name evidence="9" type="ORF">P6N53_18050</name>
</gene>
<comment type="similarity">
    <text evidence="7">Belongs to the drug/metabolite transporter (DMT) superfamily. Small multidrug resistance (SMR) (TC 2.A.7.1) family.</text>
</comment>
<organism evidence="9 10">
    <name type="scientific">Desulforamulus aquiferis</name>
    <dbReference type="NCBI Taxonomy" id="1397668"/>
    <lineage>
        <taxon>Bacteria</taxon>
        <taxon>Bacillati</taxon>
        <taxon>Bacillota</taxon>
        <taxon>Clostridia</taxon>
        <taxon>Eubacteriales</taxon>
        <taxon>Peptococcaceae</taxon>
        <taxon>Desulforamulus</taxon>
    </lineage>
</organism>
<keyword evidence="6 8" id="KW-0472">Membrane</keyword>
<dbReference type="AlphaFoldDB" id="A0AAW7ZJG2"/>
<evidence type="ECO:0000313" key="10">
    <source>
        <dbReference type="Proteomes" id="UP001172911"/>
    </source>
</evidence>
<evidence type="ECO:0000256" key="2">
    <source>
        <dbReference type="ARBA" id="ARBA00022448"/>
    </source>
</evidence>
<dbReference type="PANTHER" id="PTHR30561:SF0">
    <property type="entry name" value="GUANIDINIUM EXPORTER"/>
    <property type="match status" value="1"/>
</dbReference>
<dbReference type="InterPro" id="IPR037185">
    <property type="entry name" value="EmrE-like"/>
</dbReference>
<dbReference type="GO" id="GO:0022857">
    <property type="term" value="F:transmembrane transporter activity"/>
    <property type="evidence" value="ECO:0007669"/>
    <property type="project" value="InterPro"/>
</dbReference>
<reference evidence="9" key="2">
    <citation type="submission" date="2023-03" db="EMBL/GenBank/DDBJ databases">
        <authorList>
            <person name="Zhang Z."/>
        </authorList>
    </citation>
    <scope>NUCLEOTIDE SEQUENCE</scope>
    <source>
        <strain evidence="9">DSA</strain>
    </source>
</reference>
<evidence type="ECO:0000313" key="9">
    <source>
        <dbReference type="EMBL" id="MDO7789118.1"/>
    </source>
</evidence>
<evidence type="ECO:0000256" key="8">
    <source>
        <dbReference type="SAM" id="Phobius"/>
    </source>
</evidence>
<proteinExistence type="inferred from homology"/>
<evidence type="ECO:0000256" key="1">
    <source>
        <dbReference type="ARBA" id="ARBA00004651"/>
    </source>
</evidence>